<organism evidence="2 3">
    <name type="scientific">Chloropicon primus</name>
    <dbReference type="NCBI Taxonomy" id="1764295"/>
    <lineage>
        <taxon>Eukaryota</taxon>
        <taxon>Viridiplantae</taxon>
        <taxon>Chlorophyta</taxon>
        <taxon>Chloropicophyceae</taxon>
        <taxon>Chloropicales</taxon>
        <taxon>Chloropicaceae</taxon>
        <taxon>Chloropicon</taxon>
    </lineage>
</organism>
<evidence type="ECO:0000256" key="1">
    <source>
        <dbReference type="RuleBase" id="RU000363"/>
    </source>
</evidence>
<dbReference type="EMBL" id="CP031046">
    <property type="protein sequence ID" value="QDZ24367.1"/>
    <property type="molecule type" value="Genomic_DNA"/>
</dbReference>
<dbReference type="InterPro" id="IPR052184">
    <property type="entry name" value="SDR_enzymes"/>
</dbReference>
<dbReference type="Pfam" id="PF00106">
    <property type="entry name" value="adh_short"/>
    <property type="match status" value="1"/>
</dbReference>
<keyword evidence="3" id="KW-1185">Reference proteome</keyword>
<dbReference type="Gene3D" id="3.40.50.720">
    <property type="entry name" value="NAD(P)-binding Rossmann-like Domain"/>
    <property type="match status" value="1"/>
</dbReference>
<dbReference type="PRINTS" id="PR00080">
    <property type="entry name" value="SDRFAMILY"/>
</dbReference>
<gene>
    <name evidence="2" type="ORF">A3770_13p68850</name>
</gene>
<comment type="similarity">
    <text evidence="1">Belongs to the short-chain dehydrogenases/reductases (SDR) family.</text>
</comment>
<name>A0A5B8MVF8_9CHLO</name>
<dbReference type="PANTHER" id="PTHR45458">
    <property type="entry name" value="SHORT-CHAIN DEHYDROGENASE/REDUCTASE SDR"/>
    <property type="match status" value="1"/>
</dbReference>
<protein>
    <submittedName>
        <fullName evidence="2">Short-chain dehydrogenase/reductase</fullName>
    </submittedName>
</protein>
<dbReference type="Proteomes" id="UP000316726">
    <property type="component" value="Chromosome 13"/>
</dbReference>
<dbReference type="OrthoDB" id="5296at2759"/>
<sequence length="239" mass="25754">MATRLIDAKTVLVTGSNRGIGLQFVKQFLSKGNHVVATARNVDKATELQRLVSENEGKLTVAPLDLCDPESIARLPSEIPFERVDVVVNNAGVSANFRSLEDTSSGVMMDTFRVNTVGPLLVAQAMVASGKFGGGDDKAILANVTSKMGSIDDNGSGGSYAYRASKCALNIVTKSLSIDLQDKNIDTILLHPGWVRTDMTNGRGLIDDVTSVKGMISVLEDQPELNGKWFDYKHEAIPW</sequence>
<evidence type="ECO:0000313" key="3">
    <source>
        <dbReference type="Proteomes" id="UP000316726"/>
    </source>
</evidence>
<dbReference type="InterPro" id="IPR002347">
    <property type="entry name" value="SDR_fam"/>
</dbReference>
<dbReference type="PRINTS" id="PR00081">
    <property type="entry name" value="GDHRDH"/>
</dbReference>
<dbReference type="InterPro" id="IPR036291">
    <property type="entry name" value="NAD(P)-bd_dom_sf"/>
</dbReference>
<evidence type="ECO:0000313" key="2">
    <source>
        <dbReference type="EMBL" id="QDZ24367.1"/>
    </source>
</evidence>
<reference evidence="2 3" key="1">
    <citation type="submission" date="2018-07" db="EMBL/GenBank/DDBJ databases">
        <title>The complete nuclear genome of the prasinophyte Chloropicon primus (CCMP1205).</title>
        <authorList>
            <person name="Pombert J.-F."/>
            <person name="Otis C."/>
            <person name="Turmel M."/>
            <person name="Lemieux C."/>
        </authorList>
    </citation>
    <scope>NUCLEOTIDE SEQUENCE [LARGE SCALE GENOMIC DNA]</scope>
    <source>
        <strain evidence="2 3">CCMP1205</strain>
    </source>
</reference>
<accession>A0A5B8MVF8</accession>
<dbReference type="GO" id="GO:0016616">
    <property type="term" value="F:oxidoreductase activity, acting on the CH-OH group of donors, NAD or NADP as acceptor"/>
    <property type="evidence" value="ECO:0007669"/>
    <property type="project" value="TreeGrafter"/>
</dbReference>
<dbReference type="SUPFAM" id="SSF51735">
    <property type="entry name" value="NAD(P)-binding Rossmann-fold domains"/>
    <property type="match status" value="1"/>
</dbReference>
<dbReference type="AlphaFoldDB" id="A0A5B8MVF8"/>
<proteinExistence type="inferred from homology"/>
<dbReference type="PANTHER" id="PTHR45458:SF1">
    <property type="entry name" value="SHORT CHAIN DEHYDROGENASE"/>
    <property type="match status" value="1"/>
</dbReference>
<dbReference type="CDD" id="cd05325">
    <property type="entry name" value="carb_red_sniffer_like_SDR_c"/>
    <property type="match status" value="1"/>
</dbReference>